<evidence type="ECO:0000313" key="3">
    <source>
        <dbReference type="EMBL" id="GGG76344.1"/>
    </source>
</evidence>
<reference evidence="3" key="2">
    <citation type="submission" date="2020-09" db="EMBL/GenBank/DDBJ databases">
        <authorList>
            <person name="Sun Q."/>
            <person name="Zhou Y."/>
        </authorList>
    </citation>
    <scope>NUCLEOTIDE SEQUENCE</scope>
    <source>
        <strain evidence="3">CGMCC 1.15762</strain>
    </source>
</reference>
<proteinExistence type="predicted"/>
<keyword evidence="1" id="KW-0560">Oxidoreductase</keyword>
<dbReference type="Proteomes" id="UP000617145">
    <property type="component" value="Unassembled WGS sequence"/>
</dbReference>
<dbReference type="InterPro" id="IPR006076">
    <property type="entry name" value="FAD-dep_OxRdtase"/>
</dbReference>
<reference evidence="3" key="1">
    <citation type="journal article" date="2014" name="Int. J. Syst. Evol. Microbiol.">
        <title>Complete genome sequence of Corynebacterium casei LMG S-19264T (=DSM 44701T), isolated from a smear-ripened cheese.</title>
        <authorList>
            <consortium name="US DOE Joint Genome Institute (JGI-PGF)"/>
            <person name="Walter F."/>
            <person name="Albersmeier A."/>
            <person name="Kalinowski J."/>
            <person name="Ruckert C."/>
        </authorList>
    </citation>
    <scope>NUCLEOTIDE SEQUENCE</scope>
    <source>
        <strain evidence="3">CGMCC 1.15762</strain>
    </source>
</reference>
<evidence type="ECO:0000313" key="4">
    <source>
        <dbReference type="Proteomes" id="UP000617145"/>
    </source>
</evidence>
<evidence type="ECO:0000256" key="1">
    <source>
        <dbReference type="ARBA" id="ARBA00023002"/>
    </source>
</evidence>
<dbReference type="PANTHER" id="PTHR13847:SF281">
    <property type="entry name" value="FAD DEPENDENT OXIDOREDUCTASE DOMAIN-CONTAINING PROTEIN"/>
    <property type="match status" value="1"/>
</dbReference>
<evidence type="ECO:0000259" key="2">
    <source>
        <dbReference type="Pfam" id="PF01266"/>
    </source>
</evidence>
<sequence>MVEETFKHSLWSAITPSGPDLPRLEGEITVDFALVGAGYLGLNTALTLAAEGHSVALIEASEPGFGASGRNTGFVVPTLKKALSPKNAMATFGKPRGEAFSRMIGGSGTRLFDLVREHGIDGAEQTGWLQPAHSRAALAANAAQVSEWRDLGFDVELLDAEATHAKTGMDGYHGAMHIPTGGQVNPLAYVRGLVRACLGAGVQILARSPVTGIERDGIGWAVRTASGRVRAGQVVLTSNAMVGPLCAAVDRSIIPTRSFQIATQRFDAETQARILPARAPVADTRRHLFAARWSPDGRIVGGGLVYPGPGRMARTRRRFEKRFERFLPGLGKVRAEYAWTGTVAITLDSLPRLYRLNDGLWAPIACNGRGVALTTAFGYELGRFLAGRTTEAEFVVPVTQPDPVPMRAFAPIGPYMWLPWSEFRDRLETEAPS</sequence>
<protein>
    <submittedName>
        <fullName evidence="3">Oxidoreductase</fullName>
    </submittedName>
</protein>
<name>A0A8J2ZL63_9RHOB</name>
<gene>
    <name evidence="3" type="ORF">GCM10011415_26310</name>
</gene>
<feature type="domain" description="FAD dependent oxidoreductase" evidence="2">
    <location>
        <begin position="31"/>
        <end position="381"/>
    </location>
</feature>
<accession>A0A8J2ZL63</accession>
<keyword evidence="4" id="KW-1185">Reference proteome</keyword>
<dbReference type="Gene3D" id="3.50.50.60">
    <property type="entry name" value="FAD/NAD(P)-binding domain"/>
    <property type="match status" value="1"/>
</dbReference>
<dbReference type="Pfam" id="PF01266">
    <property type="entry name" value="DAO"/>
    <property type="match status" value="1"/>
</dbReference>
<dbReference type="InterPro" id="IPR036188">
    <property type="entry name" value="FAD/NAD-bd_sf"/>
</dbReference>
<dbReference type="AlphaFoldDB" id="A0A8J2ZL63"/>
<dbReference type="RefSeq" id="WP_188790684.1">
    <property type="nucleotide sequence ID" value="NZ_BMJV01000005.1"/>
</dbReference>
<organism evidence="3 4">
    <name type="scientific">Salipiger pallidus</name>
    <dbReference type="NCBI Taxonomy" id="1775170"/>
    <lineage>
        <taxon>Bacteria</taxon>
        <taxon>Pseudomonadati</taxon>
        <taxon>Pseudomonadota</taxon>
        <taxon>Alphaproteobacteria</taxon>
        <taxon>Rhodobacterales</taxon>
        <taxon>Roseobacteraceae</taxon>
        <taxon>Salipiger</taxon>
    </lineage>
</organism>
<dbReference type="Gene3D" id="3.30.9.10">
    <property type="entry name" value="D-Amino Acid Oxidase, subunit A, domain 2"/>
    <property type="match status" value="1"/>
</dbReference>
<dbReference type="GO" id="GO:0005737">
    <property type="term" value="C:cytoplasm"/>
    <property type="evidence" value="ECO:0007669"/>
    <property type="project" value="TreeGrafter"/>
</dbReference>
<dbReference type="SUPFAM" id="SSF51905">
    <property type="entry name" value="FAD/NAD(P)-binding domain"/>
    <property type="match status" value="1"/>
</dbReference>
<comment type="caution">
    <text evidence="3">The sequence shown here is derived from an EMBL/GenBank/DDBJ whole genome shotgun (WGS) entry which is preliminary data.</text>
</comment>
<dbReference type="EMBL" id="BMJV01000005">
    <property type="protein sequence ID" value="GGG76344.1"/>
    <property type="molecule type" value="Genomic_DNA"/>
</dbReference>
<dbReference type="GO" id="GO:0016491">
    <property type="term" value="F:oxidoreductase activity"/>
    <property type="evidence" value="ECO:0007669"/>
    <property type="project" value="UniProtKB-KW"/>
</dbReference>
<dbReference type="PANTHER" id="PTHR13847">
    <property type="entry name" value="SARCOSINE DEHYDROGENASE-RELATED"/>
    <property type="match status" value="1"/>
</dbReference>